<sequence length="256" mass="28625">MSDFFDDIAGLEFDVETPTRQLPRIWWFNGVDAKTVRTNGEFYTKYDGCMDPWKPSNRFSDESGYSAPGLHWAPIYYREQWFTSDGDNTTWLPHYEKGARKYAEQLGFARGISEPIVLVTKGMTARAIYGKGGVMDEFQKAVGAFAQSSAKTTLPGWAFYVPMVAPTDKKGNPVYTETGKGSVVTLPVFDAKFEGNRDTLKTLYVGTETLQLGAQIQREYKGWAAERRGNVSSDETPPPAPARNVPQSLDETILPF</sequence>
<protein>
    <submittedName>
        <fullName evidence="2">Uncharacterized protein</fullName>
    </submittedName>
</protein>
<reference evidence="2" key="1">
    <citation type="submission" date="2020-05" db="EMBL/GenBank/DDBJ databases">
        <authorList>
            <person name="Chiriac C."/>
            <person name="Salcher M."/>
            <person name="Ghai R."/>
            <person name="Kavagutti S V."/>
        </authorList>
    </citation>
    <scope>NUCLEOTIDE SEQUENCE</scope>
</reference>
<feature type="region of interest" description="Disordered" evidence="1">
    <location>
        <begin position="226"/>
        <end position="256"/>
    </location>
</feature>
<gene>
    <name evidence="2" type="ORF">UFOVP1188_8</name>
</gene>
<proteinExistence type="predicted"/>
<organism evidence="2">
    <name type="scientific">uncultured Caudovirales phage</name>
    <dbReference type="NCBI Taxonomy" id="2100421"/>
    <lineage>
        <taxon>Viruses</taxon>
        <taxon>Duplodnaviria</taxon>
        <taxon>Heunggongvirae</taxon>
        <taxon>Uroviricota</taxon>
        <taxon>Caudoviricetes</taxon>
        <taxon>Peduoviridae</taxon>
        <taxon>Maltschvirus</taxon>
        <taxon>Maltschvirus maltsch</taxon>
    </lineage>
</organism>
<dbReference type="EMBL" id="LR797136">
    <property type="protein sequence ID" value="CAB4189317.1"/>
    <property type="molecule type" value="Genomic_DNA"/>
</dbReference>
<name>A0A6J5R3X1_9CAUD</name>
<evidence type="ECO:0000256" key="1">
    <source>
        <dbReference type="SAM" id="MobiDB-lite"/>
    </source>
</evidence>
<evidence type="ECO:0000313" key="2">
    <source>
        <dbReference type="EMBL" id="CAB4189317.1"/>
    </source>
</evidence>
<accession>A0A6J5R3X1</accession>